<sequence length="177" mass="19686">MNLLIGYGEIDIELLNGKSEFKFCSDGCRDKTVAVCYDAQNIDSSLQTGCPSNQCMFKAGVSKSQGSYFLWFFDRIFPKGFTSDICETAVLRSPEASLSFPTLMPTLSCEPLKRNGNVITLVVTEHGCPLIVKNAKIWSATTPSATTPSSVSSTDSSSFAFHYCNWFYFSWHILFLY</sequence>
<dbReference type="WBParaSite" id="PSU_v2.g12253.t1">
    <property type="protein sequence ID" value="PSU_v2.g12253.t1"/>
    <property type="gene ID" value="PSU_v2.g12253"/>
</dbReference>
<organism evidence="1 2">
    <name type="scientific">Panagrolaimus superbus</name>
    <dbReference type="NCBI Taxonomy" id="310955"/>
    <lineage>
        <taxon>Eukaryota</taxon>
        <taxon>Metazoa</taxon>
        <taxon>Ecdysozoa</taxon>
        <taxon>Nematoda</taxon>
        <taxon>Chromadorea</taxon>
        <taxon>Rhabditida</taxon>
        <taxon>Tylenchina</taxon>
        <taxon>Panagrolaimomorpha</taxon>
        <taxon>Panagrolaimoidea</taxon>
        <taxon>Panagrolaimidae</taxon>
        <taxon>Panagrolaimus</taxon>
    </lineage>
</organism>
<name>A0A914XYH4_9BILA</name>
<evidence type="ECO:0000313" key="1">
    <source>
        <dbReference type="Proteomes" id="UP000887577"/>
    </source>
</evidence>
<protein>
    <submittedName>
        <fullName evidence="2">Uncharacterized protein</fullName>
    </submittedName>
</protein>
<reference evidence="2" key="1">
    <citation type="submission" date="2022-11" db="UniProtKB">
        <authorList>
            <consortium name="WormBaseParasite"/>
        </authorList>
    </citation>
    <scope>IDENTIFICATION</scope>
</reference>
<dbReference type="AlphaFoldDB" id="A0A914XYH4"/>
<proteinExistence type="predicted"/>
<accession>A0A914XYH4</accession>
<dbReference type="Proteomes" id="UP000887577">
    <property type="component" value="Unplaced"/>
</dbReference>
<evidence type="ECO:0000313" key="2">
    <source>
        <dbReference type="WBParaSite" id="PSU_v2.g12253.t1"/>
    </source>
</evidence>
<keyword evidence="1" id="KW-1185">Reference proteome</keyword>